<reference evidence="2 3" key="1">
    <citation type="submission" date="2019-03" db="EMBL/GenBank/DDBJ databases">
        <title>Freshwater and sediment microbial communities from various areas in North America, analyzing microbe dynamics in response to fracking.</title>
        <authorList>
            <person name="Lamendella R."/>
        </authorList>
    </citation>
    <scope>NUCLEOTIDE SEQUENCE [LARGE SCALE GENOMIC DNA]</scope>
    <source>
        <strain evidence="2 3">114D</strain>
    </source>
</reference>
<evidence type="ECO:0000256" key="1">
    <source>
        <dbReference type="SAM" id="SignalP"/>
    </source>
</evidence>
<keyword evidence="1" id="KW-0732">Signal</keyword>
<evidence type="ECO:0000313" key="3">
    <source>
        <dbReference type="Proteomes" id="UP000294848"/>
    </source>
</evidence>
<accession>A0A4V3BY50</accession>
<comment type="caution">
    <text evidence="2">The sequence shown here is derived from an EMBL/GenBank/DDBJ whole genome shotgun (WGS) entry which is preliminary data.</text>
</comment>
<protein>
    <submittedName>
        <fullName evidence="2">Uncharacterized protein</fullName>
    </submittedName>
</protein>
<evidence type="ECO:0000313" key="2">
    <source>
        <dbReference type="EMBL" id="TDO01249.1"/>
    </source>
</evidence>
<feature type="chain" id="PRO_5020855397" evidence="1">
    <location>
        <begin position="21"/>
        <end position="172"/>
    </location>
</feature>
<name>A0A4V3BY50_9BACT</name>
<dbReference type="RefSeq" id="WP_133465164.1">
    <property type="nucleotide sequence ID" value="NZ_SNWI01000005.1"/>
</dbReference>
<dbReference type="AlphaFoldDB" id="A0A4V3BY50"/>
<feature type="signal peptide" evidence="1">
    <location>
        <begin position="1"/>
        <end position="20"/>
    </location>
</feature>
<sequence>MKKKCIIALLSILTMATNYACQEDDLEGIIPTDPALIEKLYEHSADTLKIASQQLTLETELYRNFTPGIGPIKEKNRRLIAPIWIVNTDSTVITQELTVSNLYVIHQHQIWTSEPGTNPENSTPEYKSFFISKDGPEWETGISVDVVIKITDLTDNNEKYLIARNQMITKVQ</sequence>
<organism evidence="2 3">
    <name type="scientific">Sunxiuqinia elliptica</name>
    <dbReference type="NCBI Taxonomy" id="655355"/>
    <lineage>
        <taxon>Bacteria</taxon>
        <taxon>Pseudomonadati</taxon>
        <taxon>Bacteroidota</taxon>
        <taxon>Bacteroidia</taxon>
        <taxon>Marinilabiliales</taxon>
        <taxon>Prolixibacteraceae</taxon>
        <taxon>Sunxiuqinia</taxon>
    </lineage>
</organism>
<proteinExistence type="predicted"/>
<gene>
    <name evidence="2" type="ORF">DET52_105104</name>
</gene>
<dbReference type="Proteomes" id="UP000294848">
    <property type="component" value="Unassembled WGS sequence"/>
</dbReference>
<dbReference type="EMBL" id="SNWI01000005">
    <property type="protein sequence ID" value="TDO01249.1"/>
    <property type="molecule type" value="Genomic_DNA"/>
</dbReference>